<gene>
    <name evidence="2" type="ORF">ACFO4N_09970</name>
</gene>
<evidence type="ECO:0000313" key="3">
    <source>
        <dbReference type="Proteomes" id="UP001596022"/>
    </source>
</evidence>
<keyword evidence="1" id="KW-1133">Transmembrane helix</keyword>
<proteinExistence type="predicted"/>
<dbReference type="Proteomes" id="UP001596022">
    <property type="component" value="Unassembled WGS sequence"/>
</dbReference>
<organism evidence="2 3">
    <name type="scientific">Camelliibacillus cellulosilyticus</name>
    <dbReference type="NCBI Taxonomy" id="2174486"/>
    <lineage>
        <taxon>Bacteria</taxon>
        <taxon>Bacillati</taxon>
        <taxon>Bacillota</taxon>
        <taxon>Bacilli</taxon>
        <taxon>Bacillales</taxon>
        <taxon>Sporolactobacillaceae</taxon>
        <taxon>Camelliibacillus</taxon>
    </lineage>
</organism>
<dbReference type="EMBL" id="JBHSFW010000005">
    <property type="protein sequence ID" value="MFC4619038.1"/>
    <property type="molecule type" value="Genomic_DNA"/>
</dbReference>
<keyword evidence="1" id="KW-0812">Transmembrane</keyword>
<accession>A0ABV9GQ36</accession>
<keyword evidence="3" id="KW-1185">Reference proteome</keyword>
<protein>
    <submittedName>
        <fullName evidence="2">Uncharacterized protein</fullName>
    </submittedName>
</protein>
<sequence>MPVSTLIAGAIGSVVHVSFLFAFAAVWILGIAVFCLCNGKIRGLKTEN</sequence>
<evidence type="ECO:0000256" key="1">
    <source>
        <dbReference type="SAM" id="Phobius"/>
    </source>
</evidence>
<feature type="transmembrane region" description="Helical" evidence="1">
    <location>
        <begin position="6"/>
        <end position="36"/>
    </location>
</feature>
<reference evidence="3" key="1">
    <citation type="journal article" date="2019" name="Int. J. Syst. Evol. Microbiol.">
        <title>The Global Catalogue of Microorganisms (GCM) 10K type strain sequencing project: providing services to taxonomists for standard genome sequencing and annotation.</title>
        <authorList>
            <consortium name="The Broad Institute Genomics Platform"/>
            <consortium name="The Broad Institute Genome Sequencing Center for Infectious Disease"/>
            <person name="Wu L."/>
            <person name="Ma J."/>
        </authorList>
    </citation>
    <scope>NUCLEOTIDE SEQUENCE [LARGE SCALE GENOMIC DNA]</scope>
    <source>
        <strain evidence="3">CGMCC 1.16306</strain>
    </source>
</reference>
<keyword evidence="1" id="KW-0472">Membrane</keyword>
<comment type="caution">
    <text evidence="2">The sequence shown here is derived from an EMBL/GenBank/DDBJ whole genome shotgun (WGS) entry which is preliminary data.</text>
</comment>
<evidence type="ECO:0000313" key="2">
    <source>
        <dbReference type="EMBL" id="MFC4619038.1"/>
    </source>
</evidence>
<name>A0ABV9GQ36_9BACL</name>